<proteinExistence type="predicted"/>
<dbReference type="EMBL" id="JARJCW010000028">
    <property type="protein sequence ID" value="KAJ7210482.1"/>
    <property type="molecule type" value="Genomic_DNA"/>
</dbReference>
<gene>
    <name evidence="1" type="ORF">GGX14DRAFT_625761</name>
</gene>
<evidence type="ECO:0000313" key="2">
    <source>
        <dbReference type="Proteomes" id="UP001219525"/>
    </source>
</evidence>
<evidence type="ECO:0000313" key="1">
    <source>
        <dbReference type="EMBL" id="KAJ7210482.1"/>
    </source>
</evidence>
<dbReference type="Proteomes" id="UP001219525">
    <property type="component" value="Unassembled WGS sequence"/>
</dbReference>
<accession>A0AAD6VG80</accession>
<name>A0AAD6VG80_9AGAR</name>
<dbReference type="AlphaFoldDB" id="A0AAD6VG80"/>
<reference evidence="1" key="1">
    <citation type="submission" date="2023-03" db="EMBL/GenBank/DDBJ databases">
        <title>Massive genome expansion in bonnet fungi (Mycena s.s.) driven by repeated elements and novel gene families across ecological guilds.</title>
        <authorList>
            <consortium name="Lawrence Berkeley National Laboratory"/>
            <person name="Harder C.B."/>
            <person name="Miyauchi S."/>
            <person name="Viragh M."/>
            <person name="Kuo A."/>
            <person name="Thoen E."/>
            <person name="Andreopoulos B."/>
            <person name="Lu D."/>
            <person name="Skrede I."/>
            <person name="Drula E."/>
            <person name="Henrissat B."/>
            <person name="Morin E."/>
            <person name="Kohler A."/>
            <person name="Barry K."/>
            <person name="LaButti K."/>
            <person name="Morin E."/>
            <person name="Salamov A."/>
            <person name="Lipzen A."/>
            <person name="Mereny Z."/>
            <person name="Hegedus B."/>
            <person name="Baldrian P."/>
            <person name="Stursova M."/>
            <person name="Weitz H."/>
            <person name="Taylor A."/>
            <person name="Grigoriev I.V."/>
            <person name="Nagy L.G."/>
            <person name="Martin F."/>
            <person name="Kauserud H."/>
        </authorList>
    </citation>
    <scope>NUCLEOTIDE SEQUENCE</scope>
    <source>
        <strain evidence="1">9144</strain>
    </source>
</reference>
<organism evidence="1 2">
    <name type="scientific">Mycena pura</name>
    <dbReference type="NCBI Taxonomy" id="153505"/>
    <lineage>
        <taxon>Eukaryota</taxon>
        <taxon>Fungi</taxon>
        <taxon>Dikarya</taxon>
        <taxon>Basidiomycota</taxon>
        <taxon>Agaricomycotina</taxon>
        <taxon>Agaricomycetes</taxon>
        <taxon>Agaricomycetidae</taxon>
        <taxon>Agaricales</taxon>
        <taxon>Marasmiineae</taxon>
        <taxon>Mycenaceae</taxon>
        <taxon>Mycena</taxon>
    </lineage>
</organism>
<sequence>MDGSGYIPINFHFNIAIVAQLDNTSAMGEILMHGCRFHLRGSDVSLPQDVVALASFANRPPLAVAGHALVTDFWRGSSAIAGPIQLPTSRPSSPTGCVACATLLCSALAPGPRTYPFGQRKNGRNTAPLCEEAVRSLRLPSGSTAFAPHGASGLGPFAIGCKVVAPGAGRFTFADGMMLPRGVLLVVPANELKRLALFPQANMFDRFLFSRMRETVGDFPQDLNILGRFSSGANDVG</sequence>
<protein>
    <submittedName>
        <fullName evidence="1">Uncharacterized protein</fullName>
    </submittedName>
</protein>
<keyword evidence="2" id="KW-1185">Reference proteome</keyword>
<comment type="caution">
    <text evidence="1">The sequence shown here is derived from an EMBL/GenBank/DDBJ whole genome shotgun (WGS) entry which is preliminary data.</text>
</comment>